<dbReference type="InterPro" id="IPR050180">
    <property type="entry name" value="RNR_Ribonuclease"/>
</dbReference>
<dbReference type="SMART" id="SM00316">
    <property type="entry name" value="S1"/>
    <property type="match status" value="1"/>
</dbReference>
<evidence type="ECO:0000256" key="5">
    <source>
        <dbReference type="ARBA" id="ARBA00022801"/>
    </source>
</evidence>
<dbReference type="HAMAP" id="MF_01895">
    <property type="entry name" value="RNase_R"/>
    <property type="match status" value="1"/>
</dbReference>
<protein>
    <recommendedName>
        <fullName evidence="8">Ribonuclease R</fullName>
        <shortName evidence="8">RNase R</shortName>
        <ecNumber evidence="8">3.1.13.1</ecNumber>
    </recommendedName>
</protein>
<keyword evidence="5 8" id="KW-0378">Hydrolase</keyword>
<dbReference type="InterPro" id="IPR003029">
    <property type="entry name" value="S1_domain"/>
</dbReference>
<dbReference type="EMBL" id="PCTT01000047">
    <property type="protein sequence ID" value="PIP86824.1"/>
    <property type="molecule type" value="Genomic_DNA"/>
</dbReference>
<evidence type="ECO:0000259" key="9">
    <source>
        <dbReference type="PROSITE" id="PS50126"/>
    </source>
</evidence>
<dbReference type="GO" id="GO:0008859">
    <property type="term" value="F:exoribonuclease II activity"/>
    <property type="evidence" value="ECO:0007669"/>
    <property type="project" value="UniProtKB-UniRule"/>
</dbReference>
<evidence type="ECO:0000256" key="1">
    <source>
        <dbReference type="ARBA" id="ARBA00001849"/>
    </source>
</evidence>
<keyword evidence="4 8" id="KW-0540">Nuclease</keyword>
<name>A0A2H0DXB9_9BACT</name>
<keyword evidence="6 8" id="KW-0269">Exonuclease</keyword>
<evidence type="ECO:0000313" key="11">
    <source>
        <dbReference type="Proteomes" id="UP000231143"/>
    </source>
</evidence>
<dbReference type="CDD" id="cd04471">
    <property type="entry name" value="S1_RNase_R"/>
    <property type="match status" value="1"/>
</dbReference>
<dbReference type="Pfam" id="PF08206">
    <property type="entry name" value="OB_RNB"/>
    <property type="match status" value="1"/>
</dbReference>
<dbReference type="PANTHER" id="PTHR23355">
    <property type="entry name" value="RIBONUCLEASE"/>
    <property type="match status" value="1"/>
</dbReference>
<sequence>MDNIQGKISIHQKGFAFLIQEDGNDVYIPSGSTGVALSGDVVEVKITKTGKDKREGVVTNVVERKKTEFVGTVEKGDSGLVFRPDETKIHITFQIKDSSGLNIGDKILVKLEKWTKPELSPLCSVIRIIGKKGEHETEMQSIIIKNGILYDFPSEVEKEAKEIKSKEKEIFADAEKDSSRRDMRGALTLTIDPKSAKDFDDAISMKENTDGTYEIGIHIADVSHYVTPGSALDIEARTRGFSTYLVDRTIPMLPEELSNDLCSLNPNIDRLAFSAVFQMTENGAVKDEWFGKTIIHSNRRFSYEDAQINISSGSGDHNKELVILNEIAKKLRKQRFEEGAIDFSDDEVQFELDESGKPISIKKKERLDTHKLVEEFMLLANKHVAKKIYDLSEETDIEHLFVYRVHDLPDKKRLKELAVFVRALGHTFKHSEEVTPKEINALLEQVKNKHEEGLVNTALIRSMSKAVYSTTNKGHFGLAFEYYSHFTSPIRRYPDLMVHRLLYAHLNGKQIPKNELATYEQATHESSDKEKMVMDAERESIRYKQVEFMQNHIGEVFDGFISGVGEYGFYVEENKTKAQGMVSLRSLSDDYYSLNEKKYSIIGEKKGRKFTIGDPVRVKLVGANMDRRQLDFEIV</sequence>
<comment type="subcellular location">
    <subcellularLocation>
        <location evidence="2 8">Cytoplasm</location>
    </subcellularLocation>
</comment>
<dbReference type="Gene3D" id="2.40.50.140">
    <property type="entry name" value="Nucleic acid-binding proteins"/>
    <property type="match status" value="2"/>
</dbReference>
<dbReference type="NCBIfam" id="TIGR00358">
    <property type="entry name" value="3_prime_RNase"/>
    <property type="match status" value="1"/>
</dbReference>
<comment type="similarity">
    <text evidence="8">Belongs to the RNR ribonuclease family. RNase R subfamily.</text>
</comment>
<dbReference type="InterPro" id="IPR011805">
    <property type="entry name" value="RNase_R"/>
</dbReference>
<dbReference type="InterPro" id="IPR011129">
    <property type="entry name" value="CSD"/>
</dbReference>
<evidence type="ECO:0000256" key="3">
    <source>
        <dbReference type="ARBA" id="ARBA00022490"/>
    </source>
</evidence>
<dbReference type="InterPro" id="IPR040476">
    <property type="entry name" value="CSD2"/>
</dbReference>
<dbReference type="SMART" id="SM00357">
    <property type="entry name" value="CSP"/>
    <property type="match status" value="1"/>
</dbReference>
<dbReference type="PROSITE" id="PS50126">
    <property type="entry name" value="S1"/>
    <property type="match status" value="1"/>
</dbReference>
<evidence type="ECO:0000256" key="4">
    <source>
        <dbReference type="ARBA" id="ARBA00022722"/>
    </source>
</evidence>
<dbReference type="SUPFAM" id="SSF50249">
    <property type="entry name" value="Nucleic acid-binding proteins"/>
    <property type="match status" value="4"/>
</dbReference>
<comment type="function">
    <text evidence="8">3'-5' exoribonuclease that releases 5'-nucleoside monophosphates and is involved in maturation of structured RNAs.</text>
</comment>
<dbReference type="Pfam" id="PF00773">
    <property type="entry name" value="RNB"/>
    <property type="match status" value="1"/>
</dbReference>
<evidence type="ECO:0000256" key="7">
    <source>
        <dbReference type="ARBA" id="ARBA00022884"/>
    </source>
</evidence>
<dbReference type="Pfam" id="PF17876">
    <property type="entry name" value="CSD2"/>
    <property type="match status" value="1"/>
</dbReference>
<dbReference type="InterPro" id="IPR012340">
    <property type="entry name" value="NA-bd_OB-fold"/>
</dbReference>
<dbReference type="GO" id="GO:0003723">
    <property type="term" value="F:RNA binding"/>
    <property type="evidence" value="ECO:0007669"/>
    <property type="project" value="UniProtKB-UniRule"/>
</dbReference>
<evidence type="ECO:0000256" key="2">
    <source>
        <dbReference type="ARBA" id="ARBA00004496"/>
    </source>
</evidence>
<dbReference type="SMART" id="SM00955">
    <property type="entry name" value="RNB"/>
    <property type="match status" value="1"/>
</dbReference>
<dbReference type="InterPro" id="IPR022966">
    <property type="entry name" value="RNase_II/R_CS"/>
</dbReference>
<comment type="caution">
    <text evidence="10">The sequence shown here is derived from an EMBL/GenBank/DDBJ whole genome shotgun (WGS) entry which is preliminary data.</text>
</comment>
<dbReference type="AlphaFoldDB" id="A0A2H0DXB9"/>
<evidence type="ECO:0000256" key="6">
    <source>
        <dbReference type="ARBA" id="ARBA00022839"/>
    </source>
</evidence>
<dbReference type="Proteomes" id="UP000231143">
    <property type="component" value="Unassembled WGS sequence"/>
</dbReference>
<keyword evidence="3 8" id="KW-0963">Cytoplasm</keyword>
<evidence type="ECO:0000313" key="10">
    <source>
        <dbReference type="EMBL" id="PIP86824.1"/>
    </source>
</evidence>
<dbReference type="Pfam" id="PF00575">
    <property type="entry name" value="S1"/>
    <property type="match status" value="1"/>
</dbReference>
<dbReference type="InterPro" id="IPR001900">
    <property type="entry name" value="RNase_II/R"/>
</dbReference>
<dbReference type="PROSITE" id="PS01175">
    <property type="entry name" value="RIBONUCLEASE_II"/>
    <property type="match status" value="1"/>
</dbReference>
<dbReference type="GO" id="GO:0005829">
    <property type="term" value="C:cytosol"/>
    <property type="evidence" value="ECO:0007669"/>
    <property type="project" value="TreeGrafter"/>
</dbReference>
<dbReference type="InterPro" id="IPR013223">
    <property type="entry name" value="RNase_B_OB_dom"/>
</dbReference>
<dbReference type="GO" id="GO:0006402">
    <property type="term" value="P:mRNA catabolic process"/>
    <property type="evidence" value="ECO:0007669"/>
    <property type="project" value="TreeGrafter"/>
</dbReference>
<feature type="domain" description="S1 motif" evidence="9">
    <location>
        <begin position="554"/>
        <end position="635"/>
    </location>
</feature>
<dbReference type="EC" id="3.1.13.1" evidence="8"/>
<reference evidence="10 11" key="1">
    <citation type="submission" date="2017-09" db="EMBL/GenBank/DDBJ databases">
        <title>Depth-based differentiation of microbial function through sediment-hosted aquifers and enrichment of novel symbionts in the deep terrestrial subsurface.</title>
        <authorList>
            <person name="Probst A.J."/>
            <person name="Ladd B."/>
            <person name="Jarett J.K."/>
            <person name="Geller-Mcgrath D.E."/>
            <person name="Sieber C.M."/>
            <person name="Emerson J.B."/>
            <person name="Anantharaman K."/>
            <person name="Thomas B.C."/>
            <person name="Malmstrom R."/>
            <person name="Stieglmeier M."/>
            <person name="Klingl A."/>
            <person name="Woyke T."/>
            <person name="Ryan C.M."/>
            <person name="Banfield J.F."/>
        </authorList>
    </citation>
    <scope>NUCLEOTIDE SEQUENCE [LARGE SCALE GENOMIC DNA]</scope>
    <source>
        <strain evidence="10">CG22_combo_CG10-13_8_21_14_all_36_13</strain>
    </source>
</reference>
<gene>
    <name evidence="8 10" type="primary">rnr</name>
    <name evidence="10" type="ORF">COW81_03515</name>
</gene>
<keyword evidence="7 8" id="KW-0694">RNA-binding</keyword>
<organism evidence="10 11">
    <name type="scientific">Candidatus Campbellbacteria bacterium CG22_combo_CG10-13_8_21_14_all_36_13</name>
    <dbReference type="NCBI Taxonomy" id="1974529"/>
    <lineage>
        <taxon>Bacteria</taxon>
        <taxon>Candidatus Campbelliibacteriota</taxon>
    </lineage>
</organism>
<evidence type="ECO:0000256" key="8">
    <source>
        <dbReference type="HAMAP-Rule" id="MF_01895"/>
    </source>
</evidence>
<dbReference type="PANTHER" id="PTHR23355:SF9">
    <property type="entry name" value="DIS3-LIKE EXONUCLEASE 2"/>
    <property type="match status" value="1"/>
</dbReference>
<comment type="catalytic activity">
    <reaction evidence="1 8">
        <text>Exonucleolytic cleavage in the 3'- to 5'-direction to yield nucleoside 5'-phosphates.</text>
        <dbReference type="EC" id="3.1.13.1"/>
    </reaction>
</comment>
<dbReference type="InterPro" id="IPR004476">
    <property type="entry name" value="RNase_II/RNase_R"/>
</dbReference>
<accession>A0A2H0DXB9</accession>
<proteinExistence type="inferred from homology"/>
<dbReference type="NCBIfam" id="TIGR02063">
    <property type="entry name" value="RNase_R"/>
    <property type="match status" value="1"/>
</dbReference>